<protein>
    <recommendedName>
        <fullName evidence="1">GmrSD restriction endonucleases N-terminal domain-containing protein</fullName>
    </recommendedName>
</protein>
<dbReference type="EMBL" id="AP019810">
    <property type="protein sequence ID" value="BBM13548.1"/>
    <property type="molecule type" value="Genomic_DNA"/>
</dbReference>
<dbReference type="PANTHER" id="PTHR39639">
    <property type="entry name" value="CHROMOSOME 16, WHOLE GENOME SHOTGUN SEQUENCE"/>
    <property type="match status" value="1"/>
</dbReference>
<accession>A0AAI8R7A8</accession>
<dbReference type="Proteomes" id="UP000509460">
    <property type="component" value="Chromosome"/>
</dbReference>
<dbReference type="AlphaFoldDB" id="A0AAI8R7A8"/>
<organism evidence="2 3">
    <name type="scientific">Enterococcus mundtii</name>
    <dbReference type="NCBI Taxonomy" id="53346"/>
    <lineage>
        <taxon>Bacteria</taxon>
        <taxon>Bacillati</taxon>
        <taxon>Bacillota</taxon>
        <taxon>Bacilli</taxon>
        <taxon>Lactobacillales</taxon>
        <taxon>Enterococcaceae</taxon>
        <taxon>Enterococcus</taxon>
    </lineage>
</organism>
<evidence type="ECO:0000259" key="1">
    <source>
        <dbReference type="Pfam" id="PF03235"/>
    </source>
</evidence>
<dbReference type="InterPro" id="IPR004919">
    <property type="entry name" value="GmrSD_N"/>
</dbReference>
<evidence type="ECO:0000313" key="3">
    <source>
        <dbReference type="Proteomes" id="UP000509460"/>
    </source>
</evidence>
<name>A0AAI8R7A8_ENTMU</name>
<sequence length="389" mass="45909">MELNEKFEIKSEAIGELYNKMQRKEIIYDPYYQRKFVWEPKHQVEFIKTILLGLPCPEIFLADGSIDLDTHVRYTHVIDGQQRLRTIERFLKNKFKVEDKFYKDLDNETKTRISTYAIGVVKLKYNPDQQSDEIAEIFRRLNIGTYELTETEKTISKFSDNEFVLLARLISNDITFGQKNNINETDPKKQDNSEEISEEQKEIINNMRENPFITDEFKDWACAQDFFNFADFFLSREIYSSNEIRRNNNSKDAIDMIGILVNNAFHGRVLSDEEIDRLTSDVSKNKNLILAKFHKAMDIFSKLQIPEVNGYKKRKYLYIRSNAFSLFTALLLNYKLLFNISIEKLNANLATFCENLPEEFINAARNSNMDKKQREIRNRHLDSIIKESL</sequence>
<proteinExistence type="predicted"/>
<dbReference type="PANTHER" id="PTHR39639:SF1">
    <property type="entry name" value="DUF262 DOMAIN-CONTAINING PROTEIN"/>
    <property type="match status" value="1"/>
</dbReference>
<evidence type="ECO:0000313" key="2">
    <source>
        <dbReference type="EMBL" id="BBM13548.1"/>
    </source>
</evidence>
<dbReference type="Pfam" id="PF03235">
    <property type="entry name" value="GmrSD_N"/>
    <property type="match status" value="1"/>
</dbReference>
<feature type="domain" description="GmrSD restriction endonucleases N-terminal" evidence="1">
    <location>
        <begin position="14"/>
        <end position="154"/>
    </location>
</feature>
<gene>
    <name evidence="2" type="ORF">EM151A_0306</name>
</gene>
<dbReference type="RefSeq" id="WP_178946439.1">
    <property type="nucleotide sequence ID" value="NZ_AP019810.1"/>
</dbReference>
<reference evidence="2 3" key="1">
    <citation type="submission" date="2019-07" db="EMBL/GenBank/DDBJ databases">
        <title>antibiotic susceptibility of plant-derived lactic acid bacteria.</title>
        <authorList>
            <person name="Sugiyama M."/>
            <person name="Noda M."/>
        </authorList>
    </citation>
    <scope>NUCLEOTIDE SEQUENCE [LARGE SCALE GENOMIC DNA]</scope>
    <source>
        <strain evidence="2 3">15-1A</strain>
    </source>
</reference>